<keyword evidence="6" id="KW-0969">Cilium</keyword>
<dbReference type="InterPro" id="IPR013373">
    <property type="entry name" value="Flagellin/pilin_N_arc"/>
</dbReference>
<evidence type="ECO:0000313" key="7">
    <source>
        <dbReference type="Proteomes" id="UP000740329"/>
    </source>
</evidence>
<keyword evidence="5" id="KW-1133">Transmembrane helix</keyword>
<gene>
    <name evidence="6" type="ORF">J3E07_000071</name>
</gene>
<evidence type="ECO:0000256" key="4">
    <source>
        <dbReference type="RuleBase" id="RU361282"/>
    </source>
</evidence>
<keyword evidence="3 4" id="KW-0974">Archaeal flagellum</keyword>
<dbReference type="InterPro" id="IPR002774">
    <property type="entry name" value="Flagellin_arc-type"/>
</dbReference>
<keyword evidence="6" id="KW-0282">Flagellum</keyword>
<keyword evidence="6" id="KW-0966">Cell projection</keyword>
<name>A0A8J7S3B9_METVO</name>
<reference evidence="6" key="1">
    <citation type="submission" date="2021-03" db="EMBL/GenBank/DDBJ databases">
        <title>Genomic Encyclopedia of Type Strains, Phase IV (KMG-V): Genome sequencing to study the core and pangenomes of soil and plant-associated prokaryotes.</title>
        <authorList>
            <person name="Whitman W."/>
        </authorList>
    </citation>
    <scope>NUCLEOTIDE SEQUENCE</scope>
    <source>
        <strain evidence="6">C4</strain>
    </source>
</reference>
<protein>
    <recommendedName>
        <fullName evidence="4">Flagellin</fullName>
    </recommendedName>
</protein>
<keyword evidence="5" id="KW-0812">Transmembrane</keyword>
<proteinExistence type="inferred from homology"/>
<dbReference type="EMBL" id="JAGGMV010000001">
    <property type="protein sequence ID" value="MBP2200673.1"/>
    <property type="molecule type" value="Genomic_DNA"/>
</dbReference>
<comment type="function">
    <text evidence="4">Flagellin is the subunit protein which polymerizes to form the filaments of archaeal flagella.</text>
</comment>
<feature type="transmembrane region" description="Helical" evidence="5">
    <location>
        <begin position="12"/>
        <end position="37"/>
    </location>
</feature>
<dbReference type="OrthoDB" id="62010at2157"/>
<dbReference type="GO" id="GO:0005198">
    <property type="term" value="F:structural molecule activity"/>
    <property type="evidence" value="ECO:0007669"/>
    <property type="project" value="InterPro"/>
</dbReference>
<dbReference type="AlphaFoldDB" id="A0A8J7S3B9"/>
<comment type="caution">
    <text evidence="6">The sequence shown here is derived from an EMBL/GenBank/DDBJ whole genome shotgun (WGS) entry which is preliminary data.</text>
</comment>
<dbReference type="NCBIfam" id="TIGR02537">
    <property type="entry name" value="arch_flag_Nterm"/>
    <property type="match status" value="1"/>
</dbReference>
<organism evidence="6 7">
    <name type="scientific">Methanococcus voltae</name>
    <dbReference type="NCBI Taxonomy" id="2188"/>
    <lineage>
        <taxon>Archaea</taxon>
        <taxon>Methanobacteriati</taxon>
        <taxon>Methanobacteriota</taxon>
        <taxon>Methanomada group</taxon>
        <taxon>Methanococci</taxon>
        <taxon>Methanococcales</taxon>
        <taxon>Methanococcaceae</taxon>
        <taxon>Methanococcus</taxon>
    </lineage>
</organism>
<evidence type="ECO:0000256" key="1">
    <source>
        <dbReference type="ARBA" id="ARBA00004618"/>
    </source>
</evidence>
<dbReference type="PANTHER" id="PTHR35903">
    <property type="entry name" value="FLAGELLIN B1"/>
    <property type="match status" value="1"/>
</dbReference>
<dbReference type="GO" id="GO:0097588">
    <property type="term" value="P:archaeal or bacterial-type flagellum-dependent cell motility"/>
    <property type="evidence" value="ECO:0007669"/>
    <property type="project" value="InterPro"/>
</dbReference>
<dbReference type="GO" id="GO:0097589">
    <property type="term" value="C:archaeal-type flagellum"/>
    <property type="evidence" value="ECO:0007669"/>
    <property type="project" value="UniProtKB-SubCell"/>
</dbReference>
<dbReference type="Pfam" id="PF01917">
    <property type="entry name" value="Flagellin_arch-type"/>
    <property type="match status" value="1"/>
</dbReference>
<comment type="similarity">
    <text evidence="2 4">Belongs to the archaeal flagellin family.</text>
</comment>
<evidence type="ECO:0000313" key="6">
    <source>
        <dbReference type="EMBL" id="MBP2200673.1"/>
    </source>
</evidence>
<evidence type="ECO:0000256" key="3">
    <source>
        <dbReference type="ARBA" id="ARBA00022440"/>
    </source>
</evidence>
<evidence type="ECO:0000256" key="2">
    <source>
        <dbReference type="ARBA" id="ARBA00010256"/>
    </source>
</evidence>
<comment type="subcellular location">
    <subcellularLocation>
        <location evidence="1 4">Archaeal flagellum</location>
    </subcellularLocation>
</comment>
<keyword evidence="5" id="KW-0472">Membrane</keyword>
<dbReference type="Proteomes" id="UP000740329">
    <property type="component" value="Unassembled WGS sequence"/>
</dbReference>
<accession>A0A8J7S3B9</accession>
<dbReference type="RefSeq" id="WP_209590060.1">
    <property type="nucleotide sequence ID" value="NZ_JAGGMU010000001.1"/>
</dbReference>
<dbReference type="PANTHER" id="PTHR35903:SF1">
    <property type="entry name" value="FLAGELLIN B1"/>
    <property type="match status" value="1"/>
</dbReference>
<evidence type="ECO:0000256" key="5">
    <source>
        <dbReference type="SAM" id="Phobius"/>
    </source>
</evidence>
<sequence>MKVKEFMNNKKGATGVGTLIVFIAMVLVAAVAASVLINTSGFLQQKASSTGTESTEQVSTGLKIVQTCGKLNEPIIDRLTIYVTPSPGSKPVDLKNTKLLMTDGHSTATVSYSSTYFENNNKQIFDVTGSKAWNNGAILPEYNFGVIVIQDDDGSCTAESPVIGKGDMAVITINCTNLDLAPRTRLNGYLQSEIGFKTQFTYILPNAYDKTEDVVILQ</sequence>
<dbReference type="NCBIfam" id="NF006325">
    <property type="entry name" value="PRK08541.1"/>
    <property type="match status" value="1"/>
</dbReference>